<feature type="transmembrane region" description="Helical" evidence="2">
    <location>
        <begin position="120"/>
        <end position="139"/>
    </location>
</feature>
<dbReference type="RefSeq" id="WP_200701088.1">
    <property type="nucleotide sequence ID" value="NZ_JAQOSK010000020.1"/>
</dbReference>
<organism evidence="3 4">
    <name type="scientific">Streptomyces gilvifuscus</name>
    <dbReference type="NCBI Taxonomy" id="1550617"/>
    <lineage>
        <taxon>Bacteria</taxon>
        <taxon>Bacillati</taxon>
        <taxon>Actinomycetota</taxon>
        <taxon>Actinomycetes</taxon>
        <taxon>Kitasatosporales</taxon>
        <taxon>Streptomycetaceae</taxon>
        <taxon>Streptomyces</taxon>
    </lineage>
</organism>
<evidence type="ECO:0000256" key="2">
    <source>
        <dbReference type="SAM" id="Phobius"/>
    </source>
</evidence>
<feature type="transmembrane region" description="Helical" evidence="2">
    <location>
        <begin position="65"/>
        <end position="84"/>
    </location>
</feature>
<evidence type="ECO:0000313" key="4">
    <source>
        <dbReference type="Proteomes" id="UP001221328"/>
    </source>
</evidence>
<evidence type="ECO:0000256" key="1">
    <source>
        <dbReference type="SAM" id="MobiDB-lite"/>
    </source>
</evidence>
<protein>
    <recommendedName>
        <fullName evidence="5">Secreted protein</fullName>
    </recommendedName>
</protein>
<feature type="transmembrane region" description="Helical" evidence="2">
    <location>
        <begin position="151"/>
        <end position="170"/>
    </location>
</feature>
<comment type="caution">
    <text evidence="3">The sequence shown here is derived from an EMBL/GenBank/DDBJ whole genome shotgun (WGS) entry which is preliminary data.</text>
</comment>
<keyword evidence="4" id="KW-1185">Reference proteome</keyword>
<feature type="transmembrane region" description="Helical" evidence="2">
    <location>
        <begin position="40"/>
        <end position="59"/>
    </location>
</feature>
<reference evidence="3 4" key="1">
    <citation type="journal article" date="2015" name="Int. J. Syst. Evol. Microbiol.">
        <title>Streptomyces gilvifuscus sp. nov., an actinomycete that produces antibacterial compounds isolated from soil.</title>
        <authorList>
            <person name="Nguyen T.M."/>
            <person name="Kim J."/>
        </authorList>
    </citation>
    <scope>NUCLEOTIDE SEQUENCE [LARGE SCALE GENOMIC DNA]</scope>
    <source>
        <strain evidence="3 4">T113</strain>
    </source>
</reference>
<dbReference type="Proteomes" id="UP001221328">
    <property type="component" value="Unassembled WGS sequence"/>
</dbReference>
<feature type="region of interest" description="Disordered" evidence="1">
    <location>
        <begin position="176"/>
        <end position="198"/>
    </location>
</feature>
<accession>A0ABT5G6N0</accession>
<evidence type="ECO:0008006" key="5">
    <source>
        <dbReference type="Google" id="ProtNLM"/>
    </source>
</evidence>
<feature type="transmembrane region" description="Helical" evidence="2">
    <location>
        <begin position="6"/>
        <end position="28"/>
    </location>
</feature>
<dbReference type="EMBL" id="JAQOSK010000020">
    <property type="protein sequence ID" value="MDC2960242.1"/>
    <property type="molecule type" value="Genomic_DNA"/>
</dbReference>
<evidence type="ECO:0000313" key="3">
    <source>
        <dbReference type="EMBL" id="MDC2960242.1"/>
    </source>
</evidence>
<sequence>MAQAVLAVGTAFVTASGCVWYVPALVDLRAGADRPDSRRFAAAACLSGWGTAGLVAVLLLVAQTWWPVAGAAAVGAVATVGLRIRSLVRRREERREVARHWAALTPNPPRHGRGDDSTRYVFAALLGSALAVAAVAAAVAVSPGTGGGVDWLVAAAPVAVAGLILVLAATHARTTRRTGLPATSAAEERRAGRRAGRR</sequence>
<gene>
    <name evidence="3" type="ORF">PO587_38020</name>
</gene>
<keyword evidence="2" id="KW-0812">Transmembrane</keyword>
<proteinExistence type="predicted"/>
<keyword evidence="2" id="KW-1133">Transmembrane helix</keyword>
<name>A0ABT5G6N0_9ACTN</name>
<keyword evidence="2" id="KW-0472">Membrane</keyword>